<dbReference type="InterPro" id="IPR003423">
    <property type="entry name" value="OMP_efflux"/>
</dbReference>
<comment type="similarity">
    <text evidence="1 2">Belongs to the outer membrane factor (OMF) (TC 1.B.17) family.</text>
</comment>
<keyword evidence="2" id="KW-0564">Palmitate</keyword>
<gene>
    <name evidence="3" type="ORF">DVG78_05040</name>
</gene>
<keyword evidence="2" id="KW-0472">Membrane</keyword>
<reference evidence="3 4" key="1">
    <citation type="submission" date="2018-07" db="EMBL/GenBank/DDBJ databases">
        <title>Genome analysis of Runella aurantiaca.</title>
        <authorList>
            <person name="Yang X."/>
        </authorList>
    </citation>
    <scope>NUCLEOTIDE SEQUENCE [LARGE SCALE GENOMIC DNA]</scope>
    <source>
        <strain evidence="3 4">YX9</strain>
    </source>
</reference>
<organism evidence="3 4">
    <name type="scientific">Runella aurantiaca</name>
    <dbReference type="NCBI Taxonomy" id="2282308"/>
    <lineage>
        <taxon>Bacteria</taxon>
        <taxon>Pseudomonadati</taxon>
        <taxon>Bacteroidota</taxon>
        <taxon>Cytophagia</taxon>
        <taxon>Cytophagales</taxon>
        <taxon>Spirosomataceae</taxon>
        <taxon>Runella</taxon>
    </lineage>
</organism>
<evidence type="ECO:0000256" key="2">
    <source>
        <dbReference type="RuleBase" id="RU362097"/>
    </source>
</evidence>
<evidence type="ECO:0000313" key="3">
    <source>
        <dbReference type="EMBL" id="RDB07372.1"/>
    </source>
</evidence>
<dbReference type="GO" id="GO:0005886">
    <property type="term" value="C:plasma membrane"/>
    <property type="evidence" value="ECO:0007669"/>
    <property type="project" value="UniProtKB-SubCell"/>
</dbReference>
<name>A0A369IE87_9BACT</name>
<dbReference type="SUPFAM" id="SSF56954">
    <property type="entry name" value="Outer membrane efflux proteins (OEP)"/>
    <property type="match status" value="1"/>
</dbReference>
<proteinExistence type="inferred from homology"/>
<keyword evidence="4" id="KW-1185">Reference proteome</keyword>
<keyword evidence="2" id="KW-0449">Lipoprotein</keyword>
<keyword evidence="2" id="KW-0812">Transmembrane</keyword>
<dbReference type="NCBIfam" id="TIGR01845">
    <property type="entry name" value="outer_NodT"/>
    <property type="match status" value="1"/>
</dbReference>
<dbReference type="EMBL" id="QPIW01000002">
    <property type="protein sequence ID" value="RDB07372.1"/>
    <property type="molecule type" value="Genomic_DNA"/>
</dbReference>
<sequence length="483" mass="54639">MRNLPYKYKTTVVVSALFFLLTGCKLLKTPEQLPTLKPMPEAYPVAQKEGNSADIHWRNYFSDTTLTALIDTALQNNIDVQIAFQRIEMGRAQVEQAKGLTLPFVSGGGSTGQRRFGKYTMDGIGNYDTNFSNNISEKQNIPEYLPDFNINLQSSWEIDIWGKLRTRKEAALARYLSTVEGRNFVLTNLVADIALLYYELLAFENELDLIRETITLQNNELSIIQIQKDAGRANELAVKQFEAQVLNSKSIEVEVSQRIVEIENRINFLLGRYPQPIRRNKSRFTTPLPGLVRAGVPAELLKNRPDVKQAEYELTATKANVYIAKAAFYPSLNVTAVLGLQSFRPEFLITPQSIAYNIIGGLTAPLFNKSALKAELKTARAAQVEALYNYQRSMLNGYFEVYNQLVLINNLEKLHALKTSEADVLAKSIQTASELFSTGRATYLEVILNRKNALQSRIELIDVRKRQYYSLIHLYRSLGGGWK</sequence>
<dbReference type="PROSITE" id="PS51257">
    <property type="entry name" value="PROKAR_LIPOPROTEIN"/>
    <property type="match status" value="1"/>
</dbReference>
<dbReference type="OrthoDB" id="9770517at2"/>
<evidence type="ECO:0000313" key="4">
    <source>
        <dbReference type="Proteomes" id="UP000253141"/>
    </source>
</evidence>
<dbReference type="PANTHER" id="PTHR30203">
    <property type="entry name" value="OUTER MEMBRANE CATION EFFLUX PROTEIN"/>
    <property type="match status" value="1"/>
</dbReference>
<dbReference type="RefSeq" id="WP_114459944.1">
    <property type="nucleotide sequence ID" value="NZ_QPIW01000002.1"/>
</dbReference>
<keyword evidence="2" id="KW-1134">Transmembrane beta strand</keyword>
<dbReference type="PANTHER" id="PTHR30203:SF30">
    <property type="entry name" value="OUTER MEMBRANE PROTEIN-RELATED"/>
    <property type="match status" value="1"/>
</dbReference>
<evidence type="ECO:0000256" key="1">
    <source>
        <dbReference type="ARBA" id="ARBA00007613"/>
    </source>
</evidence>
<dbReference type="GO" id="GO:0015562">
    <property type="term" value="F:efflux transmembrane transporter activity"/>
    <property type="evidence" value="ECO:0007669"/>
    <property type="project" value="InterPro"/>
</dbReference>
<dbReference type="AlphaFoldDB" id="A0A369IE87"/>
<dbReference type="Gene3D" id="2.20.200.10">
    <property type="entry name" value="Outer membrane efflux proteins (OEP)"/>
    <property type="match status" value="1"/>
</dbReference>
<dbReference type="Pfam" id="PF02321">
    <property type="entry name" value="OEP"/>
    <property type="match status" value="2"/>
</dbReference>
<accession>A0A369IE87</accession>
<comment type="subcellular location">
    <subcellularLocation>
        <location evidence="2">Cell membrane</location>
        <topology evidence="2">Lipid-anchor</topology>
    </subcellularLocation>
</comment>
<dbReference type="Proteomes" id="UP000253141">
    <property type="component" value="Unassembled WGS sequence"/>
</dbReference>
<protein>
    <submittedName>
        <fullName evidence="3">TolC family protein</fullName>
    </submittedName>
</protein>
<dbReference type="InterPro" id="IPR010131">
    <property type="entry name" value="MdtP/NodT-like"/>
</dbReference>
<comment type="caution">
    <text evidence="3">The sequence shown here is derived from an EMBL/GenBank/DDBJ whole genome shotgun (WGS) entry which is preliminary data.</text>
</comment>
<dbReference type="Gene3D" id="1.20.1600.10">
    <property type="entry name" value="Outer membrane efflux proteins (OEP)"/>
    <property type="match status" value="1"/>
</dbReference>